<dbReference type="SUPFAM" id="SSF53822">
    <property type="entry name" value="Periplasmic binding protein-like I"/>
    <property type="match status" value="1"/>
</dbReference>
<keyword evidence="1" id="KW-0805">Transcription regulation</keyword>
<dbReference type="GO" id="GO:0000976">
    <property type="term" value="F:transcription cis-regulatory region binding"/>
    <property type="evidence" value="ECO:0007669"/>
    <property type="project" value="TreeGrafter"/>
</dbReference>
<evidence type="ECO:0000256" key="1">
    <source>
        <dbReference type="ARBA" id="ARBA00023015"/>
    </source>
</evidence>
<keyword evidence="2" id="KW-0238">DNA-binding</keyword>
<gene>
    <name evidence="5" type="ORF">G6045_00250</name>
</gene>
<evidence type="ECO:0000256" key="2">
    <source>
        <dbReference type="ARBA" id="ARBA00023125"/>
    </source>
</evidence>
<dbReference type="Pfam" id="PF13377">
    <property type="entry name" value="Peripla_BP_3"/>
    <property type="match status" value="1"/>
</dbReference>
<dbReference type="InterPro" id="IPR028082">
    <property type="entry name" value="Peripla_BP_I"/>
</dbReference>
<dbReference type="Pfam" id="PF00356">
    <property type="entry name" value="LacI"/>
    <property type="match status" value="1"/>
</dbReference>
<dbReference type="PROSITE" id="PS50932">
    <property type="entry name" value="HTH_LACI_2"/>
    <property type="match status" value="1"/>
</dbReference>
<reference evidence="5 6" key="1">
    <citation type="submission" date="2020-02" db="EMBL/GenBank/DDBJ databases">
        <title>Whole-genome analyses of novel actinobacteria.</title>
        <authorList>
            <person name="Sahin N."/>
            <person name="Tokatli A."/>
        </authorList>
    </citation>
    <scope>NUCLEOTIDE SEQUENCE [LARGE SCALE GENOMIC DNA]</scope>
    <source>
        <strain evidence="5 6">YC504</strain>
    </source>
</reference>
<dbReference type="PANTHER" id="PTHR30146:SF153">
    <property type="entry name" value="LACTOSE OPERON REPRESSOR"/>
    <property type="match status" value="1"/>
</dbReference>
<dbReference type="Gene3D" id="3.40.50.2300">
    <property type="match status" value="2"/>
</dbReference>
<organism evidence="5 6">
    <name type="scientific">Streptomyces mesophilus</name>
    <dbReference type="NCBI Taxonomy" id="1775132"/>
    <lineage>
        <taxon>Bacteria</taxon>
        <taxon>Bacillati</taxon>
        <taxon>Actinomycetota</taxon>
        <taxon>Actinomycetes</taxon>
        <taxon>Kitasatosporales</taxon>
        <taxon>Streptomycetaceae</taxon>
        <taxon>Streptomyces</taxon>
    </lineage>
</organism>
<keyword evidence="3" id="KW-0804">Transcription</keyword>
<dbReference type="EMBL" id="JAAKZW010000001">
    <property type="protein sequence ID" value="NGO74125.1"/>
    <property type="molecule type" value="Genomic_DNA"/>
</dbReference>
<dbReference type="CDD" id="cd01392">
    <property type="entry name" value="HTH_LacI"/>
    <property type="match status" value="1"/>
</dbReference>
<evidence type="ECO:0000256" key="3">
    <source>
        <dbReference type="ARBA" id="ARBA00023163"/>
    </source>
</evidence>
<dbReference type="GO" id="GO:0003700">
    <property type="term" value="F:DNA-binding transcription factor activity"/>
    <property type="evidence" value="ECO:0007669"/>
    <property type="project" value="TreeGrafter"/>
</dbReference>
<dbReference type="PROSITE" id="PS00356">
    <property type="entry name" value="HTH_LACI_1"/>
    <property type="match status" value="1"/>
</dbReference>
<dbReference type="Gene3D" id="1.10.260.40">
    <property type="entry name" value="lambda repressor-like DNA-binding domains"/>
    <property type="match status" value="1"/>
</dbReference>
<keyword evidence="6" id="KW-1185">Reference proteome</keyword>
<evidence type="ECO:0000259" key="4">
    <source>
        <dbReference type="PROSITE" id="PS50932"/>
    </source>
</evidence>
<protein>
    <submittedName>
        <fullName evidence="5">Substrate-binding domain-containing protein</fullName>
    </submittedName>
</protein>
<dbReference type="RefSeq" id="WP_165329648.1">
    <property type="nucleotide sequence ID" value="NZ_JAAKZW010000001.1"/>
</dbReference>
<evidence type="ECO:0000313" key="6">
    <source>
        <dbReference type="Proteomes" id="UP000481109"/>
    </source>
</evidence>
<evidence type="ECO:0000313" key="5">
    <source>
        <dbReference type="EMBL" id="NGO74125.1"/>
    </source>
</evidence>
<dbReference type="SMART" id="SM00354">
    <property type="entry name" value="HTH_LACI"/>
    <property type="match status" value="1"/>
</dbReference>
<dbReference type="InterPro" id="IPR000843">
    <property type="entry name" value="HTH_LacI"/>
</dbReference>
<dbReference type="SUPFAM" id="SSF47413">
    <property type="entry name" value="lambda repressor-like DNA-binding domains"/>
    <property type="match status" value="1"/>
</dbReference>
<dbReference type="Proteomes" id="UP000481109">
    <property type="component" value="Unassembled WGS sequence"/>
</dbReference>
<dbReference type="AlphaFoldDB" id="A0A6G4X9D2"/>
<dbReference type="PANTHER" id="PTHR30146">
    <property type="entry name" value="LACI-RELATED TRANSCRIPTIONAL REPRESSOR"/>
    <property type="match status" value="1"/>
</dbReference>
<feature type="domain" description="HTH lacI-type" evidence="4">
    <location>
        <begin position="3"/>
        <end position="56"/>
    </location>
</feature>
<name>A0A6G4X9D2_9ACTN</name>
<dbReference type="InterPro" id="IPR010982">
    <property type="entry name" value="Lambda_DNA-bd_dom_sf"/>
</dbReference>
<accession>A0A6G4X9D2</accession>
<comment type="caution">
    <text evidence="5">The sequence shown here is derived from an EMBL/GenBank/DDBJ whole genome shotgun (WGS) entry which is preliminary data.</text>
</comment>
<proteinExistence type="predicted"/>
<dbReference type="InterPro" id="IPR046335">
    <property type="entry name" value="LacI/GalR-like_sensor"/>
</dbReference>
<sequence length="335" mass="34598">MRSTLSELAVQAGVSVSTVSKVLNGRTDVAPSTRERVGRLLAEHGYRTPRRSGLVDLVIGTLHSPWADALVAGAVSAGAEQDCRIVVNTAPPHGEGLGAVLDKIAARGTDGLLTVHHLPDAAVRERLAAKGVPLVVIDPPVEPEPSVRSVASTNWQGGLSATRHLLELGHRRIAVISGLLSVWSARARLDGYRAALLQASVGVDEALVRSGEFCPAAGHAQALALLDLPEPPTAIVAGNDGQAFGVLQALAERGLRAPADMSVTGFDDVSVAAWAAPALTTVSQPLEAMAATAFRMLRLAAAGSAVQPYQVELATTLVVRDSTAAPRGHGLRSGG</sequence>